<dbReference type="PROSITE" id="PS50082">
    <property type="entry name" value="WD_REPEATS_2"/>
    <property type="match status" value="2"/>
</dbReference>
<sequence length="1149" mass="128368">MLPDAQHDGLTATYPSAGPGPPQVIHDPLSDAPAGPSISSTARHQLCLSNEDGLIDKYKYLALQPGHIRLLHLLPHPETDAPVRCEISDYPLHGTDRKAAPYEALSYCWGSSDKPYCISIGERRLPVTENLFAALLQLRDPFAPRLMWIDAICINQEDITEREHQVRLMAEIYCKASRVVVWLGEVGDTDDHHTLQAVCIAGIEPAISSGSSPSRETVVALLNRPWFRRIWVLQEVAAARHIRIMCGSTEVDGYAFCLGIEACLGQRNLIHQMVYLMKQSIFRPRYRIVAPGRVSLGIRPLAELVGMYHNHEATERHDKIFALLGMSTDDPDDIEDAGLSPSYSISWEKLLAQLIQFLMGKQATVYTRSGIEAAVIKGVGHVLGRISHLKDQHLHIKRGSFLLPEKWLPQPSVSEVKKDDIICLLQGAKTPCIIRPHHDHFVVIIASVTLSMNALLANDGRAQEDMLPPNTNDFLLVWGWNSFWDKCTTEQKYEPLTDLGAVDSQPEIGTKLSEAIRLRDAALILQQAGLRFDADVRFEEMGRVLGNDLCILYDHMMTDIEQRRTLDLKHCNRILSVVFLAYGPLYLLELPVVADLPPDTDIKSAVGECCFLRVTEQDAVEFIHQSVKDYIGRRLLIQPGGHGVAQTHWDIGRRSLDAMSLLLRQNMYDLDFGAGLNNDLDFVGKAGRNQELLHSGPLASIGYSCEFWVDHLCFQGGASSDDSDGRVYAFLAEHFLHWLEALALIEEKSKASELIKRLHSASRERSHALVPFLNDAQDFIDLDWNRWLEPMQTYGSPLVWVSNSNMVKKMFWKQRLPFIRPTAGLGCGLDDHEMETSDGNTAVNRLLFSPNGKMVATSTLRMIRFWDVSTGTYQRAVGSNGSDLYTMAFSPNADMFASGEVNGSIRLLHLKLKTGPLDLEAPSHINDLAFSPDAKVLASASGDSCVWLWDTAAGSRRLTLAGHSKPVDAVTFSQNGKIVASASTDRTIRLWDTENGASLAKWWMERPEFRQNIQALAFSPDDKTLASALAYNIVFWDIATGTPQRLLKPSRDDHSPIRTLSFPSKDSNVIRTDIGRVFLTPASDSSDSEENQTRYIVYKTTIGWIIRNGKKVLQLPWEYRTIASAVYDDTVVLGHRSGEVTFLPFSFSE</sequence>
<protein>
    <recommendedName>
        <fullName evidence="5">Heterokaryon incompatibility domain-containing protein</fullName>
    </recommendedName>
</protein>
<feature type="repeat" description="WD" evidence="3">
    <location>
        <begin position="925"/>
        <end position="959"/>
    </location>
</feature>
<dbReference type="PANTHER" id="PTHR24148:SF78">
    <property type="entry name" value="HETEROKARYON INCOMPATIBILITY DOMAIN-CONTAINING PROTEIN"/>
    <property type="match status" value="1"/>
</dbReference>
<reference evidence="6" key="1">
    <citation type="submission" date="2023-06" db="EMBL/GenBank/DDBJ databases">
        <title>Genome-scale phylogeny and comparative genomics of the fungal order Sordariales.</title>
        <authorList>
            <consortium name="Lawrence Berkeley National Laboratory"/>
            <person name="Hensen N."/>
            <person name="Bonometti L."/>
            <person name="Westerberg I."/>
            <person name="Brannstrom I.O."/>
            <person name="Guillou S."/>
            <person name="Cros-Aarteil S."/>
            <person name="Calhoun S."/>
            <person name="Haridas S."/>
            <person name="Kuo A."/>
            <person name="Mondo S."/>
            <person name="Pangilinan J."/>
            <person name="Riley R."/>
            <person name="Labutti K."/>
            <person name="Andreopoulos B."/>
            <person name="Lipzen A."/>
            <person name="Chen C."/>
            <person name="Yanf M."/>
            <person name="Daum C."/>
            <person name="Ng V."/>
            <person name="Clum A."/>
            <person name="Steindorff A."/>
            <person name="Ohm R."/>
            <person name="Martin F."/>
            <person name="Silar P."/>
            <person name="Natvig D."/>
            <person name="Lalanne C."/>
            <person name="Gautier V."/>
            <person name="Ament-Velasquez S.L."/>
            <person name="Kruys A."/>
            <person name="Hutchinson M.I."/>
            <person name="Powell A.J."/>
            <person name="Barry K."/>
            <person name="Miller A.N."/>
            <person name="Grigoriev I.V."/>
            <person name="Debuchy R."/>
            <person name="Gladieux P."/>
            <person name="Thoren M.H."/>
            <person name="Johannesson H."/>
        </authorList>
    </citation>
    <scope>NUCLEOTIDE SEQUENCE</scope>
    <source>
        <strain evidence="6">PSN4</strain>
    </source>
</reference>
<dbReference type="InterPro" id="IPR036322">
    <property type="entry name" value="WD40_repeat_dom_sf"/>
</dbReference>
<evidence type="ECO:0000313" key="6">
    <source>
        <dbReference type="EMBL" id="KAK1757781.1"/>
    </source>
</evidence>
<name>A0AAJ0F7B8_9PEZI</name>
<feature type="domain" description="Heterokaryon incompatibility" evidence="5">
    <location>
        <begin position="102"/>
        <end position="235"/>
    </location>
</feature>
<dbReference type="PROSITE" id="PS00678">
    <property type="entry name" value="WD_REPEATS_1"/>
    <property type="match status" value="1"/>
</dbReference>
<keyword evidence="7" id="KW-1185">Reference proteome</keyword>
<evidence type="ECO:0000256" key="2">
    <source>
        <dbReference type="ARBA" id="ARBA00022737"/>
    </source>
</evidence>
<evidence type="ECO:0000259" key="5">
    <source>
        <dbReference type="Pfam" id="PF06985"/>
    </source>
</evidence>
<dbReference type="AlphaFoldDB" id="A0AAJ0F7B8"/>
<evidence type="ECO:0000313" key="7">
    <source>
        <dbReference type="Proteomes" id="UP001239445"/>
    </source>
</evidence>
<dbReference type="SMART" id="SM00320">
    <property type="entry name" value="WD40"/>
    <property type="match status" value="5"/>
</dbReference>
<dbReference type="Gene3D" id="2.130.10.10">
    <property type="entry name" value="YVTN repeat-like/Quinoprotein amine dehydrogenase"/>
    <property type="match status" value="2"/>
</dbReference>
<dbReference type="InterPro" id="IPR010730">
    <property type="entry name" value="HET"/>
</dbReference>
<organism evidence="6 7">
    <name type="scientific">Echria macrotheca</name>
    <dbReference type="NCBI Taxonomy" id="438768"/>
    <lineage>
        <taxon>Eukaryota</taxon>
        <taxon>Fungi</taxon>
        <taxon>Dikarya</taxon>
        <taxon>Ascomycota</taxon>
        <taxon>Pezizomycotina</taxon>
        <taxon>Sordariomycetes</taxon>
        <taxon>Sordariomycetidae</taxon>
        <taxon>Sordariales</taxon>
        <taxon>Schizotheciaceae</taxon>
        <taxon>Echria</taxon>
    </lineage>
</organism>
<dbReference type="Pfam" id="PF00400">
    <property type="entry name" value="WD40"/>
    <property type="match status" value="3"/>
</dbReference>
<dbReference type="EMBL" id="MU839830">
    <property type="protein sequence ID" value="KAK1757781.1"/>
    <property type="molecule type" value="Genomic_DNA"/>
</dbReference>
<dbReference type="Proteomes" id="UP001239445">
    <property type="component" value="Unassembled WGS sequence"/>
</dbReference>
<feature type="repeat" description="WD" evidence="3">
    <location>
        <begin position="960"/>
        <end position="1001"/>
    </location>
</feature>
<keyword evidence="1 3" id="KW-0853">WD repeat</keyword>
<comment type="caution">
    <text evidence="6">The sequence shown here is derived from an EMBL/GenBank/DDBJ whole genome shotgun (WGS) entry which is preliminary data.</text>
</comment>
<gene>
    <name evidence="6" type="ORF">QBC47DRAFT_165152</name>
</gene>
<evidence type="ECO:0000256" key="3">
    <source>
        <dbReference type="PROSITE-ProRule" id="PRU00221"/>
    </source>
</evidence>
<keyword evidence="2" id="KW-0677">Repeat</keyword>
<evidence type="ECO:0000256" key="1">
    <source>
        <dbReference type="ARBA" id="ARBA00022574"/>
    </source>
</evidence>
<dbReference type="InterPro" id="IPR015943">
    <property type="entry name" value="WD40/YVTN_repeat-like_dom_sf"/>
</dbReference>
<dbReference type="SUPFAM" id="SSF50978">
    <property type="entry name" value="WD40 repeat-like"/>
    <property type="match status" value="1"/>
</dbReference>
<dbReference type="PROSITE" id="PS50294">
    <property type="entry name" value="WD_REPEATS_REGION"/>
    <property type="match status" value="1"/>
</dbReference>
<dbReference type="Pfam" id="PF06985">
    <property type="entry name" value="HET"/>
    <property type="match status" value="1"/>
</dbReference>
<evidence type="ECO:0000256" key="4">
    <source>
        <dbReference type="SAM" id="MobiDB-lite"/>
    </source>
</evidence>
<accession>A0AAJ0F7B8</accession>
<dbReference type="InterPro" id="IPR001680">
    <property type="entry name" value="WD40_rpt"/>
</dbReference>
<dbReference type="InterPro" id="IPR052895">
    <property type="entry name" value="HetReg/Transcr_Mod"/>
</dbReference>
<feature type="region of interest" description="Disordered" evidence="4">
    <location>
        <begin position="1"/>
        <end position="38"/>
    </location>
</feature>
<dbReference type="PANTHER" id="PTHR24148">
    <property type="entry name" value="ANKYRIN REPEAT DOMAIN-CONTAINING PROTEIN 39 HOMOLOG-RELATED"/>
    <property type="match status" value="1"/>
</dbReference>
<proteinExistence type="predicted"/>
<dbReference type="InterPro" id="IPR019775">
    <property type="entry name" value="WD40_repeat_CS"/>
</dbReference>